<feature type="compositionally biased region" description="Basic and acidic residues" evidence="1">
    <location>
        <begin position="78"/>
        <end position="96"/>
    </location>
</feature>
<comment type="caution">
    <text evidence="2">The sequence shown here is derived from an EMBL/GenBank/DDBJ whole genome shotgun (WGS) entry which is preliminary data.</text>
</comment>
<protein>
    <submittedName>
        <fullName evidence="2">Uncharacterized protein</fullName>
    </submittedName>
</protein>
<dbReference type="AlphaFoldDB" id="A0AAV7PYE1"/>
<organism evidence="2 3">
    <name type="scientific">Pleurodeles waltl</name>
    <name type="common">Iberian ribbed newt</name>
    <dbReference type="NCBI Taxonomy" id="8319"/>
    <lineage>
        <taxon>Eukaryota</taxon>
        <taxon>Metazoa</taxon>
        <taxon>Chordata</taxon>
        <taxon>Craniata</taxon>
        <taxon>Vertebrata</taxon>
        <taxon>Euteleostomi</taxon>
        <taxon>Amphibia</taxon>
        <taxon>Batrachia</taxon>
        <taxon>Caudata</taxon>
        <taxon>Salamandroidea</taxon>
        <taxon>Salamandridae</taxon>
        <taxon>Pleurodelinae</taxon>
        <taxon>Pleurodeles</taxon>
    </lineage>
</organism>
<keyword evidence="3" id="KW-1185">Reference proteome</keyword>
<feature type="region of interest" description="Disordered" evidence="1">
    <location>
        <begin position="26"/>
        <end position="172"/>
    </location>
</feature>
<dbReference type="EMBL" id="JANPWB010000011">
    <property type="protein sequence ID" value="KAJ1130873.1"/>
    <property type="molecule type" value="Genomic_DNA"/>
</dbReference>
<evidence type="ECO:0000313" key="3">
    <source>
        <dbReference type="Proteomes" id="UP001066276"/>
    </source>
</evidence>
<name>A0AAV7PYE1_PLEWA</name>
<proteinExistence type="predicted"/>
<sequence>MEKRTLEGLLSLNFAKAFDEVRPLQLQADPPCSNELDSAATSDPEVQRTSANPRLHPGNREQSEQFCAVTQLLNGDGSDERRADEWRRRNWDTTKEDGEDQEGGGVLTTDDPRGDTPNDWNTRTSGAGGTKRKLRPRLGKIVASSGDRNRPGGYMNSNIQAPVRQKGDAGSQ</sequence>
<accession>A0AAV7PYE1</accession>
<reference evidence="2" key="1">
    <citation type="journal article" date="2022" name="bioRxiv">
        <title>Sequencing and chromosome-scale assembly of the giantPleurodeles waltlgenome.</title>
        <authorList>
            <person name="Brown T."/>
            <person name="Elewa A."/>
            <person name="Iarovenko S."/>
            <person name="Subramanian E."/>
            <person name="Araus A.J."/>
            <person name="Petzold A."/>
            <person name="Susuki M."/>
            <person name="Suzuki K.-i.T."/>
            <person name="Hayashi T."/>
            <person name="Toyoda A."/>
            <person name="Oliveira C."/>
            <person name="Osipova E."/>
            <person name="Leigh N.D."/>
            <person name="Simon A."/>
            <person name="Yun M.H."/>
        </authorList>
    </citation>
    <scope>NUCLEOTIDE SEQUENCE</scope>
    <source>
        <strain evidence="2">20211129_DDA</strain>
        <tissue evidence="2">Liver</tissue>
    </source>
</reference>
<dbReference type="Proteomes" id="UP001066276">
    <property type="component" value="Chromosome 7"/>
</dbReference>
<evidence type="ECO:0000256" key="1">
    <source>
        <dbReference type="SAM" id="MobiDB-lite"/>
    </source>
</evidence>
<gene>
    <name evidence="2" type="ORF">NDU88_009218</name>
</gene>
<evidence type="ECO:0000313" key="2">
    <source>
        <dbReference type="EMBL" id="KAJ1130873.1"/>
    </source>
</evidence>